<dbReference type="InterPro" id="IPR024568">
    <property type="entry name" value="RNase_HIII_N"/>
</dbReference>
<evidence type="ECO:0000256" key="8">
    <source>
        <dbReference type="ARBA" id="ARBA00022490"/>
    </source>
</evidence>
<dbReference type="InterPro" id="IPR012295">
    <property type="entry name" value="TBP_dom_sf"/>
</dbReference>
<dbReference type="InterPro" id="IPR036397">
    <property type="entry name" value="RNaseH_sf"/>
</dbReference>
<evidence type="ECO:0000256" key="11">
    <source>
        <dbReference type="ARBA" id="ARBA00022759"/>
    </source>
</evidence>
<keyword evidence="9 14" id="KW-0540">Nuclease</keyword>
<evidence type="ECO:0000259" key="16">
    <source>
        <dbReference type="PROSITE" id="PS51975"/>
    </source>
</evidence>
<comment type="similarity">
    <text evidence="5 14">Belongs to the RNase HII family. RnhC subfamily.</text>
</comment>
<dbReference type="GO" id="GO:0043137">
    <property type="term" value="P:DNA replication, removal of RNA primer"/>
    <property type="evidence" value="ECO:0007669"/>
    <property type="project" value="TreeGrafter"/>
</dbReference>
<protein>
    <recommendedName>
        <fullName evidence="7 14">Ribonuclease HIII</fullName>
        <shortName evidence="14">RNase HIII</shortName>
        <ecNumber evidence="6 14">3.1.26.4</ecNumber>
    </recommendedName>
</protein>
<dbReference type="GO" id="GO:0032299">
    <property type="term" value="C:ribonuclease H2 complex"/>
    <property type="evidence" value="ECO:0007669"/>
    <property type="project" value="TreeGrafter"/>
</dbReference>
<comment type="catalytic activity">
    <reaction evidence="1 14 15">
        <text>Endonucleolytic cleavage to 5'-phosphomonoester.</text>
        <dbReference type="EC" id="3.1.26.4"/>
    </reaction>
</comment>
<evidence type="ECO:0000256" key="3">
    <source>
        <dbReference type="ARBA" id="ARBA00004065"/>
    </source>
</evidence>
<dbReference type="CDD" id="cd06590">
    <property type="entry name" value="RNase_HII_bacteria_HIII_like"/>
    <property type="match status" value="1"/>
</dbReference>
<dbReference type="KEGG" id="lack:FLP15_02375"/>
<keyword evidence="10 14" id="KW-0479">Metal-binding</keyword>
<dbReference type="GO" id="GO:0000287">
    <property type="term" value="F:magnesium ion binding"/>
    <property type="evidence" value="ECO:0007669"/>
    <property type="project" value="UniProtKB-UniRule"/>
</dbReference>
<dbReference type="PROSITE" id="PS51975">
    <property type="entry name" value="RNASE_H_2"/>
    <property type="match status" value="1"/>
</dbReference>
<dbReference type="GO" id="GO:0006298">
    <property type="term" value="P:mismatch repair"/>
    <property type="evidence" value="ECO:0007669"/>
    <property type="project" value="TreeGrafter"/>
</dbReference>
<keyword evidence="8 14" id="KW-0963">Cytoplasm</keyword>
<evidence type="ECO:0000256" key="15">
    <source>
        <dbReference type="PROSITE-ProRule" id="PRU01319"/>
    </source>
</evidence>
<dbReference type="RefSeq" id="WP_142765853.1">
    <property type="nucleotide sequence ID" value="NZ_CP041356.1"/>
</dbReference>
<evidence type="ECO:0000256" key="7">
    <source>
        <dbReference type="ARBA" id="ARBA00021407"/>
    </source>
</evidence>
<dbReference type="Proteomes" id="UP000315128">
    <property type="component" value="Chromosome"/>
</dbReference>
<keyword evidence="18" id="KW-1185">Reference proteome</keyword>
<dbReference type="OrthoDB" id="9777935at2"/>
<dbReference type="PIRSF" id="PIRSF037748">
    <property type="entry name" value="RnhC"/>
    <property type="match status" value="1"/>
</dbReference>
<dbReference type="CDD" id="cd14796">
    <property type="entry name" value="RNAse_HIII_N"/>
    <property type="match status" value="1"/>
</dbReference>
<evidence type="ECO:0000256" key="5">
    <source>
        <dbReference type="ARBA" id="ARBA00008378"/>
    </source>
</evidence>
<comment type="function">
    <text evidence="3 14">Endonuclease that specifically degrades the RNA of RNA-DNA hybrids.</text>
</comment>
<sequence length="292" mass="32261">MNIVLKLNKKELEQLYIKFNQYKTSSKNPYITFFAKVEKTSISVYTSGKVVFQGVEAEKLASDFGYSIQEVPEKQTDIIGTDEVGNGSYFGGLFVVASYVNSENLALLKKLGVADSKKLTDEKIIEIAPILMDKVLHIPLVVEPSKYNEVIESGYNAVSIKVALHNQAIFLLEQKLKKSPTAVIIDAFTTEANYKKYVKSEKNQVLTKVTLLTKAEDQFLAVAVSSIIARFLFLENLRALSISSGFKLPSGAGANSDKIAADIIKLKGIDTLRNLAKLHFANTKKALKISKI</sequence>
<dbReference type="GO" id="GO:0003723">
    <property type="term" value="F:RNA binding"/>
    <property type="evidence" value="ECO:0007669"/>
    <property type="project" value="UniProtKB-UniRule"/>
</dbReference>
<dbReference type="SUPFAM" id="SSF53098">
    <property type="entry name" value="Ribonuclease H-like"/>
    <property type="match status" value="1"/>
</dbReference>
<comment type="cofactor">
    <cofactor evidence="14 15">
        <name>Mn(2+)</name>
        <dbReference type="ChEBI" id="CHEBI:29035"/>
    </cofactor>
    <cofactor evidence="14 15">
        <name>Mg(2+)</name>
        <dbReference type="ChEBI" id="CHEBI:18420"/>
    </cofactor>
    <text evidence="14 15">Manganese or magnesium. Binds 1 divalent metal ion per monomer in the absence of substrate. May bind a second metal ion after substrate binding.</text>
</comment>
<dbReference type="Gene3D" id="3.30.420.10">
    <property type="entry name" value="Ribonuclease H-like superfamily/Ribonuclease H"/>
    <property type="match status" value="1"/>
</dbReference>
<feature type="domain" description="RNase H type-2" evidence="16">
    <location>
        <begin position="76"/>
        <end position="292"/>
    </location>
</feature>
<proteinExistence type="inferred from homology"/>
<feature type="binding site" evidence="14 15">
    <location>
        <position position="186"/>
    </location>
    <ligand>
        <name>a divalent metal cation</name>
        <dbReference type="ChEBI" id="CHEBI:60240"/>
    </ligand>
</feature>
<evidence type="ECO:0000256" key="10">
    <source>
        <dbReference type="ARBA" id="ARBA00022723"/>
    </source>
</evidence>
<dbReference type="Pfam" id="PF11858">
    <property type="entry name" value="DUF3378"/>
    <property type="match status" value="1"/>
</dbReference>
<evidence type="ECO:0000256" key="1">
    <source>
        <dbReference type="ARBA" id="ARBA00000077"/>
    </source>
</evidence>
<comment type="cofactor">
    <cofactor evidence="2">
        <name>Mg(2+)</name>
        <dbReference type="ChEBI" id="CHEBI:18420"/>
    </cofactor>
</comment>
<keyword evidence="11 14" id="KW-0255">Endonuclease</keyword>
<dbReference type="NCBIfam" id="TIGR00716">
    <property type="entry name" value="rnhC"/>
    <property type="match status" value="1"/>
</dbReference>
<keyword evidence="12 14" id="KW-0378">Hydrolase</keyword>
<evidence type="ECO:0000256" key="2">
    <source>
        <dbReference type="ARBA" id="ARBA00001946"/>
    </source>
</evidence>
<reference evidence="17 18" key="1">
    <citation type="submission" date="2019-07" db="EMBL/GenBank/DDBJ databases">
        <title>Genome sequencing of KACC 19320.</title>
        <authorList>
            <person name="Heo J."/>
            <person name="Kim S.-J."/>
            <person name="Kim J.-S."/>
            <person name="Hong S.-B."/>
            <person name="Kwon S.-W."/>
        </authorList>
    </citation>
    <scope>NUCLEOTIDE SEQUENCE [LARGE SCALE GENOMIC DNA]</scope>
    <source>
        <strain evidence="17 18">KACC 19320</strain>
    </source>
</reference>
<dbReference type="EC" id="3.1.26.4" evidence="6 14"/>
<evidence type="ECO:0000256" key="9">
    <source>
        <dbReference type="ARBA" id="ARBA00022722"/>
    </source>
</evidence>
<dbReference type="PANTHER" id="PTHR10954">
    <property type="entry name" value="RIBONUCLEASE H2 SUBUNIT A"/>
    <property type="match status" value="1"/>
</dbReference>
<gene>
    <name evidence="14" type="primary">rnhC</name>
    <name evidence="17" type="ORF">FLP15_02375</name>
</gene>
<evidence type="ECO:0000256" key="13">
    <source>
        <dbReference type="ARBA" id="ARBA00022842"/>
    </source>
</evidence>
<evidence type="ECO:0000256" key="14">
    <source>
        <dbReference type="HAMAP-Rule" id="MF_00053"/>
    </source>
</evidence>
<keyword evidence="13 14" id="KW-0460">Magnesium</keyword>
<comment type="subcellular location">
    <subcellularLocation>
        <location evidence="4 14">Cytoplasm</location>
    </subcellularLocation>
</comment>
<dbReference type="InterPro" id="IPR024567">
    <property type="entry name" value="RNase_HII/HIII_dom"/>
</dbReference>
<evidence type="ECO:0000313" key="18">
    <source>
        <dbReference type="Proteomes" id="UP000315128"/>
    </source>
</evidence>
<dbReference type="Gene3D" id="3.30.310.10">
    <property type="entry name" value="TATA-Binding Protein"/>
    <property type="match status" value="1"/>
</dbReference>
<evidence type="ECO:0000313" key="17">
    <source>
        <dbReference type="EMBL" id="QDK70232.1"/>
    </source>
</evidence>
<dbReference type="HAMAP" id="MF_00053">
    <property type="entry name" value="RNase_HIII"/>
    <property type="match status" value="1"/>
</dbReference>
<dbReference type="AlphaFoldDB" id="A0A514Z6L1"/>
<organism evidence="17 18">
    <name type="scientific">Lactococcus protaetiae</name>
    <dbReference type="NCBI Taxonomy" id="2592653"/>
    <lineage>
        <taxon>Bacteria</taxon>
        <taxon>Bacillati</taxon>
        <taxon>Bacillota</taxon>
        <taxon>Bacilli</taxon>
        <taxon>Lactobacillales</taxon>
        <taxon>Streptococcaceae</taxon>
        <taxon>Lactococcus</taxon>
    </lineage>
</organism>
<dbReference type="GO" id="GO:0004523">
    <property type="term" value="F:RNA-DNA hybrid ribonuclease activity"/>
    <property type="evidence" value="ECO:0007669"/>
    <property type="project" value="UniProtKB-UniRule"/>
</dbReference>
<dbReference type="EMBL" id="CP041356">
    <property type="protein sequence ID" value="QDK70232.1"/>
    <property type="molecule type" value="Genomic_DNA"/>
</dbReference>
<dbReference type="GO" id="GO:0005737">
    <property type="term" value="C:cytoplasm"/>
    <property type="evidence" value="ECO:0007669"/>
    <property type="project" value="UniProtKB-SubCell"/>
</dbReference>
<evidence type="ECO:0000256" key="12">
    <source>
        <dbReference type="ARBA" id="ARBA00022801"/>
    </source>
</evidence>
<dbReference type="Pfam" id="PF01351">
    <property type="entry name" value="RNase_HII"/>
    <property type="match status" value="1"/>
</dbReference>
<feature type="binding site" evidence="14 15">
    <location>
        <position position="82"/>
    </location>
    <ligand>
        <name>a divalent metal cation</name>
        <dbReference type="ChEBI" id="CHEBI:60240"/>
    </ligand>
</feature>
<dbReference type="InterPro" id="IPR004641">
    <property type="entry name" value="RNase_HIII"/>
</dbReference>
<dbReference type="PANTHER" id="PTHR10954:SF23">
    <property type="entry name" value="RIBONUCLEASE"/>
    <property type="match status" value="1"/>
</dbReference>
<accession>A0A514Z6L1</accession>
<dbReference type="InterPro" id="IPR001352">
    <property type="entry name" value="RNase_HII/HIII"/>
</dbReference>
<dbReference type="InterPro" id="IPR012337">
    <property type="entry name" value="RNaseH-like_sf"/>
</dbReference>
<name>A0A514Z6L1_9LACT</name>
<evidence type="ECO:0000256" key="4">
    <source>
        <dbReference type="ARBA" id="ARBA00004496"/>
    </source>
</evidence>
<evidence type="ECO:0000256" key="6">
    <source>
        <dbReference type="ARBA" id="ARBA00012180"/>
    </source>
</evidence>
<feature type="binding site" evidence="14 15">
    <location>
        <position position="83"/>
    </location>
    <ligand>
        <name>a divalent metal cation</name>
        <dbReference type="ChEBI" id="CHEBI:60240"/>
    </ligand>
</feature>
<dbReference type="FunFam" id="3.30.420.10:FF:000047">
    <property type="entry name" value="Ribonuclease HIII"/>
    <property type="match status" value="1"/>
</dbReference>